<dbReference type="Pfam" id="PF00005">
    <property type="entry name" value="ABC_tran"/>
    <property type="match status" value="1"/>
</dbReference>
<keyword evidence="9" id="KW-1185">Reference proteome</keyword>
<organism evidence="8 9">
    <name type="scientific">Actinomadura macrotermitis</name>
    <dbReference type="NCBI Taxonomy" id="2585200"/>
    <lineage>
        <taxon>Bacteria</taxon>
        <taxon>Bacillati</taxon>
        <taxon>Actinomycetota</taxon>
        <taxon>Actinomycetes</taxon>
        <taxon>Streptosporangiales</taxon>
        <taxon>Thermomonosporaceae</taxon>
        <taxon>Actinomadura</taxon>
    </lineage>
</organism>
<dbReference type="InterPro" id="IPR027417">
    <property type="entry name" value="P-loop_NTPase"/>
</dbReference>
<dbReference type="InterPro" id="IPR017871">
    <property type="entry name" value="ABC_transporter-like_CS"/>
</dbReference>
<name>A0A7K0BS82_9ACTN</name>
<dbReference type="PANTHER" id="PTHR42711">
    <property type="entry name" value="ABC TRANSPORTER ATP-BINDING PROTEIN"/>
    <property type="match status" value="1"/>
</dbReference>
<dbReference type="InterPro" id="IPR050763">
    <property type="entry name" value="ABC_transporter_ATP-binding"/>
</dbReference>
<dbReference type="Gene3D" id="3.40.50.300">
    <property type="entry name" value="P-loop containing nucleotide triphosphate hydrolases"/>
    <property type="match status" value="1"/>
</dbReference>
<reference evidence="8 9" key="1">
    <citation type="submission" date="2019-10" db="EMBL/GenBank/DDBJ databases">
        <title>Actinomadura rubteroloni sp. nov. and Actinomadura macrotermitis sp. nov., isolated from the gut of fungus growing-termite Macrotermes natalensis.</title>
        <authorList>
            <person name="Benndorf R."/>
            <person name="Martin K."/>
            <person name="Kuefner M."/>
            <person name="De Beer W."/>
            <person name="Kaster A.-K."/>
            <person name="Vollmers J."/>
            <person name="Poulsen M."/>
            <person name="Beemelmanns C."/>
        </authorList>
    </citation>
    <scope>NUCLEOTIDE SEQUENCE [LARGE SCALE GENOMIC DNA]</scope>
    <source>
        <strain evidence="8 9">RB68</strain>
    </source>
</reference>
<dbReference type="PROSITE" id="PS00211">
    <property type="entry name" value="ABC_TRANSPORTER_1"/>
    <property type="match status" value="1"/>
</dbReference>
<dbReference type="Proteomes" id="UP000487268">
    <property type="component" value="Unassembled WGS sequence"/>
</dbReference>
<feature type="domain" description="ABC transporter" evidence="7">
    <location>
        <begin position="18"/>
        <end position="238"/>
    </location>
</feature>
<dbReference type="InterPro" id="IPR003439">
    <property type="entry name" value="ABC_transporter-like_ATP-bd"/>
</dbReference>
<evidence type="ECO:0000256" key="4">
    <source>
        <dbReference type="ARBA" id="ARBA00022741"/>
    </source>
</evidence>
<dbReference type="SMART" id="SM00382">
    <property type="entry name" value="AAA"/>
    <property type="match status" value="1"/>
</dbReference>
<dbReference type="SUPFAM" id="SSF52540">
    <property type="entry name" value="P-loop containing nucleoside triphosphate hydrolases"/>
    <property type="match status" value="1"/>
</dbReference>
<dbReference type="GO" id="GO:0016887">
    <property type="term" value="F:ATP hydrolysis activity"/>
    <property type="evidence" value="ECO:0007669"/>
    <property type="project" value="InterPro"/>
</dbReference>
<keyword evidence="4" id="KW-0547">Nucleotide-binding</keyword>
<evidence type="ECO:0000256" key="5">
    <source>
        <dbReference type="ARBA" id="ARBA00022840"/>
    </source>
</evidence>
<evidence type="ECO:0000256" key="3">
    <source>
        <dbReference type="ARBA" id="ARBA00022448"/>
    </source>
</evidence>
<dbReference type="PANTHER" id="PTHR42711:SF5">
    <property type="entry name" value="ABC TRANSPORTER ATP-BINDING PROTEIN NATA"/>
    <property type="match status" value="1"/>
</dbReference>
<dbReference type="InterPro" id="IPR003593">
    <property type="entry name" value="AAA+_ATPase"/>
</dbReference>
<dbReference type="AlphaFoldDB" id="A0A7K0BS82"/>
<accession>A0A7K0BS82</accession>
<evidence type="ECO:0000256" key="1">
    <source>
        <dbReference type="ARBA" id="ARBA00004202"/>
    </source>
</evidence>
<evidence type="ECO:0000256" key="2">
    <source>
        <dbReference type="ARBA" id="ARBA00005417"/>
    </source>
</evidence>
<sequence>MPQLDLPVARTEGTGTPITLSRIAMSFGDVRALAGVDLTVKAGSVLGLLGQNGAGKTTLMSIAAGLLRPDEGDVRVDPGTRIGLMPQEHALYPMLTAEENLRFIARAVGLPKASVDAEVARVLGAVNLADRKDQRVGGFSGGMKRRIGFAAAILGGPGVLLLDEPTVGVDPQSRLLLLELIEQEAARGAGVVYSTHYMEEVGRLARDVVILHEGRARFAGTLESLLAAQGTAHLELRLTGPGTEALRAALDADPRVEGKAEAATAADGTCVLRLPAPDRLAAVQVVSDLGRTFDVHIDDLRFDAPSLESAFIALTGSETDS</sequence>
<evidence type="ECO:0000313" key="9">
    <source>
        <dbReference type="Proteomes" id="UP000487268"/>
    </source>
</evidence>
<dbReference type="GO" id="GO:0005886">
    <property type="term" value="C:plasma membrane"/>
    <property type="evidence" value="ECO:0007669"/>
    <property type="project" value="UniProtKB-SubCell"/>
</dbReference>
<dbReference type="PROSITE" id="PS50893">
    <property type="entry name" value="ABC_TRANSPORTER_2"/>
    <property type="match status" value="1"/>
</dbReference>
<keyword evidence="5 8" id="KW-0067">ATP-binding</keyword>
<dbReference type="EMBL" id="WEGH01000001">
    <property type="protein sequence ID" value="MQY03742.1"/>
    <property type="molecule type" value="Genomic_DNA"/>
</dbReference>
<comment type="similarity">
    <text evidence="2">Belongs to the ABC transporter superfamily.</text>
</comment>
<comment type="caution">
    <text evidence="8">The sequence shown here is derived from an EMBL/GenBank/DDBJ whole genome shotgun (WGS) entry which is preliminary data.</text>
</comment>
<dbReference type="OrthoDB" id="9804819at2"/>
<evidence type="ECO:0000313" key="8">
    <source>
        <dbReference type="EMBL" id="MQY03742.1"/>
    </source>
</evidence>
<proteinExistence type="inferred from homology"/>
<dbReference type="RefSeq" id="WP_153531633.1">
    <property type="nucleotide sequence ID" value="NZ_WEGH01000001.1"/>
</dbReference>
<dbReference type="GO" id="GO:0005524">
    <property type="term" value="F:ATP binding"/>
    <property type="evidence" value="ECO:0007669"/>
    <property type="project" value="UniProtKB-KW"/>
</dbReference>
<gene>
    <name evidence="8" type="primary">btuD_10</name>
    <name evidence="8" type="ORF">ACRB68_17870</name>
</gene>
<keyword evidence="3" id="KW-0813">Transport</keyword>
<protein>
    <submittedName>
        <fullName evidence="8">Vitamin B12 import ATP-binding protein BtuD</fullName>
    </submittedName>
</protein>
<evidence type="ECO:0000259" key="7">
    <source>
        <dbReference type="PROSITE" id="PS50893"/>
    </source>
</evidence>
<evidence type="ECO:0000256" key="6">
    <source>
        <dbReference type="ARBA" id="ARBA00023251"/>
    </source>
</evidence>
<comment type="subcellular location">
    <subcellularLocation>
        <location evidence="1">Cell membrane</location>
        <topology evidence="1">Peripheral membrane protein</topology>
    </subcellularLocation>
</comment>
<dbReference type="GO" id="GO:0046677">
    <property type="term" value="P:response to antibiotic"/>
    <property type="evidence" value="ECO:0007669"/>
    <property type="project" value="UniProtKB-KW"/>
</dbReference>
<keyword evidence="6" id="KW-0046">Antibiotic resistance</keyword>